<dbReference type="SMART" id="SM00091">
    <property type="entry name" value="PAS"/>
    <property type="match status" value="2"/>
</dbReference>
<evidence type="ECO:0000313" key="7">
    <source>
        <dbReference type="Proteomes" id="UP001161580"/>
    </source>
</evidence>
<name>A0AAE3Q9H1_9HYPH</name>
<evidence type="ECO:0000256" key="1">
    <source>
        <dbReference type="ARBA" id="ARBA00022553"/>
    </source>
</evidence>
<dbReference type="PANTHER" id="PTHR45339:SF1">
    <property type="entry name" value="HYBRID SIGNAL TRANSDUCTION HISTIDINE KINASE J"/>
    <property type="match status" value="1"/>
</dbReference>
<evidence type="ECO:0000259" key="5">
    <source>
        <dbReference type="PROSITE" id="PS50112"/>
    </source>
</evidence>
<keyword evidence="1 3" id="KW-0597">Phosphoprotein</keyword>
<accession>A0AAE3Q9H1</accession>
<dbReference type="PROSITE" id="PS50110">
    <property type="entry name" value="RESPONSE_REGULATORY"/>
    <property type="match status" value="1"/>
</dbReference>
<feature type="modified residue" description="4-aspartylphosphate" evidence="3">
    <location>
        <position position="481"/>
    </location>
</feature>
<dbReference type="RefSeq" id="WP_311785833.1">
    <property type="nucleotide sequence ID" value="NZ_JALDYY010000002.1"/>
</dbReference>
<evidence type="ECO:0000313" key="6">
    <source>
        <dbReference type="EMBL" id="MDI7921677.1"/>
    </source>
</evidence>
<dbReference type="PROSITE" id="PS50112">
    <property type="entry name" value="PAS"/>
    <property type="match status" value="1"/>
</dbReference>
<sequence length="559" mass="61949">MNEVASGDANIQTAMLDAVCEGLSAAFIVYDRNDRMVYASRQVLSYFPVSSQFIKPGTRMRDFLGAVYDLGVRHAYGSSRNLNRDDWIAERIASHWRERFDIVEKHGADRWLRLLKRRLANGFAIFVITDVSEQKKREEQWYGDLERIQVTEEILDTLPFPICVKDRNLTYVAANRAFCALHGVKADAILGRTVHDVLSPDIAARFDASDRHVLESGAAVMVPEIMERTGNTDLELVVRKHRIGKPGRYLLVTTAEDVTELSSVLGSGGAAHGARRLAFGEERPADAIGRRGDPQEVGNRVARQKVLLVTADHEVEIAALDTLSRLGMEAQAVRTVDEQRAFLDIAAAHGLRLDLVVIDNRMDVRCLDLAEKHEIPVMALDGFQLCTEFAYLLTKHFDLRGSHVIASAIAHRPKVETSIDAPKAEPADGTVQVLVAEDNPVNQIVFSQILEGLGYSYLVAADGLEAVRLWEKHSPEVVLMDLTLPGINGIEAALYIRDRQKDLSARTAIIGVLAQAFDQDRRNCLQAGMDDTILKPISPDIIDAAIRAHIAQDEGRVVV</sequence>
<dbReference type="SMART" id="SM00448">
    <property type="entry name" value="REC"/>
    <property type="match status" value="1"/>
</dbReference>
<dbReference type="GO" id="GO:0000160">
    <property type="term" value="P:phosphorelay signal transduction system"/>
    <property type="evidence" value="ECO:0007669"/>
    <property type="project" value="UniProtKB-KW"/>
</dbReference>
<keyword evidence="2" id="KW-0902">Two-component regulatory system</keyword>
<dbReference type="Pfam" id="PF12860">
    <property type="entry name" value="PAS_7"/>
    <property type="match status" value="1"/>
</dbReference>
<dbReference type="EMBL" id="JALDYZ010000002">
    <property type="protein sequence ID" value="MDI7921677.1"/>
    <property type="molecule type" value="Genomic_DNA"/>
</dbReference>
<dbReference type="SUPFAM" id="SSF55785">
    <property type="entry name" value="PYP-like sensor domain (PAS domain)"/>
    <property type="match status" value="1"/>
</dbReference>
<dbReference type="SUPFAM" id="SSF52172">
    <property type="entry name" value="CheY-like"/>
    <property type="match status" value="1"/>
</dbReference>
<dbReference type="NCBIfam" id="TIGR00229">
    <property type="entry name" value="sensory_box"/>
    <property type="match status" value="1"/>
</dbReference>
<comment type="caution">
    <text evidence="6">The sequence shown here is derived from an EMBL/GenBank/DDBJ whole genome shotgun (WGS) entry which is preliminary data.</text>
</comment>
<dbReference type="Proteomes" id="UP001161580">
    <property type="component" value="Unassembled WGS sequence"/>
</dbReference>
<dbReference type="Gene3D" id="3.30.450.20">
    <property type="entry name" value="PAS domain"/>
    <property type="match status" value="2"/>
</dbReference>
<feature type="domain" description="PAS" evidence="5">
    <location>
        <begin position="147"/>
        <end position="217"/>
    </location>
</feature>
<protein>
    <submittedName>
        <fullName evidence="6">Response regulator</fullName>
    </submittedName>
</protein>
<reference evidence="6" key="1">
    <citation type="submission" date="2022-03" db="EMBL/GenBank/DDBJ databases">
        <title>Fererhizobium litorale gen. nov., sp. nov., isolated from sandy sediments of the Sea of Japan seashore.</title>
        <authorList>
            <person name="Romanenko L."/>
            <person name="Kurilenko V."/>
            <person name="Otstavnykh N."/>
            <person name="Svetashev V."/>
            <person name="Tekutyeva L."/>
            <person name="Isaeva M."/>
            <person name="Mikhailov V."/>
        </authorList>
    </citation>
    <scope>NUCLEOTIDE SEQUENCE</scope>
    <source>
        <strain evidence="6">KMM 9576</strain>
    </source>
</reference>
<proteinExistence type="predicted"/>
<dbReference type="InterPro" id="IPR011006">
    <property type="entry name" value="CheY-like_superfamily"/>
</dbReference>
<dbReference type="InterPro" id="IPR035965">
    <property type="entry name" value="PAS-like_dom_sf"/>
</dbReference>
<dbReference type="PANTHER" id="PTHR45339">
    <property type="entry name" value="HYBRID SIGNAL TRANSDUCTION HISTIDINE KINASE J"/>
    <property type="match status" value="1"/>
</dbReference>
<dbReference type="AlphaFoldDB" id="A0AAE3Q9H1"/>
<organism evidence="6 7">
    <name type="scientific">Ferirhizobium litorale</name>
    <dbReference type="NCBI Taxonomy" id="2927786"/>
    <lineage>
        <taxon>Bacteria</taxon>
        <taxon>Pseudomonadati</taxon>
        <taxon>Pseudomonadota</taxon>
        <taxon>Alphaproteobacteria</taxon>
        <taxon>Hyphomicrobiales</taxon>
        <taxon>Rhizobiaceae</taxon>
        <taxon>Ferirhizobium</taxon>
    </lineage>
</organism>
<keyword evidence="7" id="KW-1185">Reference proteome</keyword>
<dbReference type="InterPro" id="IPR000014">
    <property type="entry name" value="PAS"/>
</dbReference>
<feature type="domain" description="Response regulatory" evidence="4">
    <location>
        <begin position="432"/>
        <end position="550"/>
    </location>
</feature>
<gene>
    <name evidence="6" type="ORF">MRS75_06205</name>
</gene>
<evidence type="ECO:0000256" key="2">
    <source>
        <dbReference type="ARBA" id="ARBA00023012"/>
    </source>
</evidence>
<evidence type="ECO:0000259" key="4">
    <source>
        <dbReference type="PROSITE" id="PS50110"/>
    </source>
</evidence>
<dbReference type="InterPro" id="IPR013656">
    <property type="entry name" value="PAS_4"/>
</dbReference>
<dbReference type="Pfam" id="PF08448">
    <property type="entry name" value="PAS_4"/>
    <property type="match status" value="1"/>
</dbReference>
<dbReference type="CDD" id="cd00130">
    <property type="entry name" value="PAS"/>
    <property type="match status" value="1"/>
</dbReference>
<dbReference type="Gene3D" id="3.40.50.2300">
    <property type="match status" value="1"/>
</dbReference>
<evidence type="ECO:0000256" key="3">
    <source>
        <dbReference type="PROSITE-ProRule" id="PRU00169"/>
    </source>
</evidence>
<dbReference type="InterPro" id="IPR001789">
    <property type="entry name" value="Sig_transdc_resp-reg_receiver"/>
</dbReference>
<dbReference type="CDD" id="cd17546">
    <property type="entry name" value="REC_hyHK_CKI1_RcsC-like"/>
    <property type="match status" value="1"/>
</dbReference>
<dbReference type="Pfam" id="PF00072">
    <property type="entry name" value="Response_reg"/>
    <property type="match status" value="1"/>
</dbReference>